<sequence length="127" mass="14462">MSSNELTDVLEMNGEERYDYFLSAVLEERDIWILINTDNRFLKLVSEEEGVAHVPVWPSAEFAAEYAKGSDDLTPKSISLPDFFKKWVPGLTKDKLEVGVFPGAEGTLWITSPEELKRDLQEEMSSF</sequence>
<dbReference type="Pfam" id="PF11042">
    <property type="entry name" value="DUF2750"/>
    <property type="match status" value="1"/>
</dbReference>
<evidence type="ECO:0008006" key="3">
    <source>
        <dbReference type="Google" id="ProtNLM"/>
    </source>
</evidence>
<dbReference type="Proteomes" id="UP000036406">
    <property type="component" value="Chromosome"/>
</dbReference>
<dbReference type="STRING" id="330734.ABA45_13610"/>
<reference evidence="1 2" key="1">
    <citation type="submission" date="2015-05" db="EMBL/GenBank/DDBJ databases">
        <title>Complete genome of Marinobacter psychrophilus strain 20041T isolated from sea-ice of the Canadian Basin.</title>
        <authorList>
            <person name="Song L."/>
            <person name="Ren L."/>
            <person name="Yu Y."/>
            <person name="Wang X."/>
        </authorList>
    </citation>
    <scope>NUCLEOTIDE SEQUENCE [LARGE SCALE GENOMIC DNA]</scope>
    <source>
        <strain evidence="1 2">20041</strain>
    </source>
</reference>
<dbReference type="InterPro" id="IPR021284">
    <property type="entry name" value="DUF2750"/>
</dbReference>
<proteinExistence type="predicted"/>
<gene>
    <name evidence="1" type="ORF">ABA45_13610</name>
</gene>
<keyword evidence="2" id="KW-1185">Reference proteome</keyword>
<dbReference type="EMBL" id="CP011494">
    <property type="protein sequence ID" value="AKO53326.1"/>
    <property type="molecule type" value="Genomic_DNA"/>
</dbReference>
<dbReference type="PATRIC" id="fig|330734.3.peg.2854"/>
<organism evidence="1 2">
    <name type="scientific">Marinobacter psychrophilus</name>
    <dbReference type="NCBI Taxonomy" id="330734"/>
    <lineage>
        <taxon>Bacteria</taxon>
        <taxon>Pseudomonadati</taxon>
        <taxon>Pseudomonadota</taxon>
        <taxon>Gammaproteobacteria</taxon>
        <taxon>Pseudomonadales</taxon>
        <taxon>Marinobacteraceae</taxon>
        <taxon>Marinobacter</taxon>
    </lineage>
</organism>
<dbReference type="RefSeq" id="WP_048386955.1">
    <property type="nucleotide sequence ID" value="NZ_CP011494.1"/>
</dbReference>
<dbReference type="KEGG" id="mpq:ABA45_13610"/>
<name>A0A0H4I2S5_9GAMM</name>
<protein>
    <recommendedName>
        <fullName evidence="3">DUF2750 domain-containing protein</fullName>
    </recommendedName>
</protein>
<dbReference type="AlphaFoldDB" id="A0A0H4I2S5"/>
<evidence type="ECO:0000313" key="1">
    <source>
        <dbReference type="EMBL" id="AKO53326.1"/>
    </source>
</evidence>
<accession>A0A0H4I2S5</accession>
<evidence type="ECO:0000313" key="2">
    <source>
        <dbReference type="Proteomes" id="UP000036406"/>
    </source>
</evidence>